<dbReference type="CDD" id="cd06558">
    <property type="entry name" value="crotonase-like"/>
    <property type="match status" value="1"/>
</dbReference>
<dbReference type="NCBIfam" id="NF042432">
    <property type="entry name" value="DHPACoAdixog_DpgC"/>
    <property type="match status" value="1"/>
</dbReference>
<protein>
    <submittedName>
        <fullName evidence="2">Enoyl-CoA hydratase</fullName>
    </submittedName>
</protein>
<dbReference type="InterPro" id="IPR053482">
    <property type="entry name" value="DPA-CoA_Dioxygenase"/>
</dbReference>
<sequence>MTTVLPSGQRSAREAGGQRCAHGSRSDSVQDAWSGLVASCGAPARVDDLVAASPEPSARTPGQRARIAAAKDAARALRSAFLDAHADAVYALLTEDRAESPRIDALLDAAAAAFPGLVPDETLLAAERSKPQAAKEGHEIDQGIFLRAVLRSAYAGPHLLDAMLRPTPRALALLDEFTRTGTVEMDSVRVERGADGVARLTLCRDDCLNAEDVRQVDDMETAVDLALLDPAVRVGLLRGGEMRHPRYRGRRVFSAGINLKSLSSGDIPLVGFLLRRELGYLHKLVRGIRTDHPGQWHSPFVEKPWVAAVDGFAIGGGTQILLVCDHVLAASDAYLSLPAAKEGIIPGVANFRFGRYAGPRLSRQVILEGRRIRAAEPDARLVVDEVVEPEDMDAAVEASLTRLDGDAVLANRRMLNLAEEPPDAFRAYMAEFALQQALRIYGQDVIDKVGRFAAAAPSAG</sequence>
<dbReference type="GO" id="GO:0006635">
    <property type="term" value="P:fatty acid beta-oxidation"/>
    <property type="evidence" value="ECO:0007669"/>
    <property type="project" value="TreeGrafter"/>
</dbReference>
<evidence type="ECO:0000313" key="3">
    <source>
        <dbReference type="Proteomes" id="UP000322927"/>
    </source>
</evidence>
<dbReference type="Pfam" id="PF00378">
    <property type="entry name" value="ECH_1"/>
    <property type="match status" value="1"/>
</dbReference>
<reference evidence="2 3" key="1">
    <citation type="submission" date="2018-05" db="EMBL/GenBank/DDBJ databases">
        <title>Streptomyces venezuelae.</title>
        <authorList>
            <person name="Kim W."/>
            <person name="Lee N."/>
            <person name="Cho B.-K."/>
        </authorList>
    </citation>
    <scope>NUCLEOTIDE SEQUENCE [LARGE SCALE GENOMIC DNA]</scope>
    <source>
        <strain evidence="2 3">ATCC 14584</strain>
    </source>
</reference>
<dbReference type="OrthoDB" id="7337390at2"/>
<dbReference type="Gene3D" id="3.90.226.10">
    <property type="entry name" value="2-enoyl-CoA Hydratase, Chain A, domain 1"/>
    <property type="match status" value="1"/>
</dbReference>
<dbReference type="RefSeq" id="WP_150214363.1">
    <property type="nucleotide sequence ID" value="NZ_CP029192.1"/>
</dbReference>
<dbReference type="SUPFAM" id="SSF52096">
    <property type="entry name" value="ClpP/crotonase"/>
    <property type="match status" value="1"/>
</dbReference>
<accession>A0A5P2BQ39</accession>
<evidence type="ECO:0000256" key="1">
    <source>
        <dbReference type="SAM" id="MobiDB-lite"/>
    </source>
</evidence>
<dbReference type="PANTHER" id="PTHR11941:SF124">
    <property type="entry name" value="ENOYL-COA HYDRATASE ECHA13-RELATED"/>
    <property type="match status" value="1"/>
</dbReference>
<dbReference type="GO" id="GO:0003824">
    <property type="term" value="F:catalytic activity"/>
    <property type="evidence" value="ECO:0007669"/>
    <property type="project" value="UniProtKB-ARBA"/>
</dbReference>
<feature type="region of interest" description="Disordered" evidence="1">
    <location>
        <begin position="1"/>
        <end position="26"/>
    </location>
</feature>
<evidence type="ECO:0000313" key="2">
    <source>
        <dbReference type="EMBL" id="QES32596.1"/>
    </source>
</evidence>
<gene>
    <name evidence="2" type="ORF">DEJ48_03535</name>
</gene>
<dbReference type="AlphaFoldDB" id="A0A5P2BQ39"/>
<dbReference type="PANTHER" id="PTHR11941">
    <property type="entry name" value="ENOYL-COA HYDRATASE-RELATED"/>
    <property type="match status" value="1"/>
</dbReference>
<organism evidence="2 3">
    <name type="scientific">Streptomyces venezuelae</name>
    <dbReference type="NCBI Taxonomy" id="54571"/>
    <lineage>
        <taxon>Bacteria</taxon>
        <taxon>Bacillati</taxon>
        <taxon>Actinomycetota</taxon>
        <taxon>Actinomycetes</taxon>
        <taxon>Kitasatosporales</taxon>
        <taxon>Streptomycetaceae</taxon>
        <taxon>Streptomyces</taxon>
    </lineage>
</organism>
<dbReference type="EMBL" id="CP029192">
    <property type="protein sequence ID" value="QES32596.1"/>
    <property type="molecule type" value="Genomic_DNA"/>
</dbReference>
<dbReference type="Proteomes" id="UP000322927">
    <property type="component" value="Chromosome"/>
</dbReference>
<proteinExistence type="predicted"/>
<feature type="compositionally biased region" description="Polar residues" evidence="1">
    <location>
        <begin position="1"/>
        <end position="10"/>
    </location>
</feature>
<name>A0A5P2BQ39_STRVZ</name>
<dbReference type="Gene3D" id="1.20.58.1300">
    <property type="match status" value="1"/>
</dbReference>
<dbReference type="InterPro" id="IPR029045">
    <property type="entry name" value="ClpP/crotonase-like_dom_sf"/>
</dbReference>
<dbReference type="InterPro" id="IPR001753">
    <property type="entry name" value="Enoyl-CoA_hydra/iso"/>
</dbReference>